<organism evidence="2 3">
    <name type="scientific">Streptomyces gelaticus</name>
    <dbReference type="NCBI Taxonomy" id="285446"/>
    <lineage>
        <taxon>Bacteria</taxon>
        <taxon>Bacillati</taxon>
        <taxon>Actinomycetota</taxon>
        <taxon>Actinomycetes</taxon>
        <taxon>Kitasatosporales</taxon>
        <taxon>Streptomycetaceae</taxon>
        <taxon>Streptomyces</taxon>
    </lineage>
</organism>
<gene>
    <name evidence="2" type="ORF">GCM10015535_69430</name>
</gene>
<evidence type="ECO:0000256" key="1">
    <source>
        <dbReference type="SAM" id="MobiDB-lite"/>
    </source>
</evidence>
<proteinExistence type="predicted"/>
<feature type="compositionally biased region" description="Low complexity" evidence="1">
    <location>
        <begin position="17"/>
        <end position="31"/>
    </location>
</feature>
<keyword evidence="3" id="KW-1185">Reference proteome</keyword>
<dbReference type="Proteomes" id="UP000660675">
    <property type="component" value="Unassembled WGS sequence"/>
</dbReference>
<feature type="compositionally biased region" description="Polar residues" evidence="1">
    <location>
        <begin position="1"/>
        <end position="10"/>
    </location>
</feature>
<accession>A0ABQ2WCT7</accession>
<dbReference type="EMBL" id="BMTF01000057">
    <property type="protein sequence ID" value="GGV97628.1"/>
    <property type="molecule type" value="Genomic_DNA"/>
</dbReference>
<evidence type="ECO:0000313" key="2">
    <source>
        <dbReference type="EMBL" id="GGV97628.1"/>
    </source>
</evidence>
<reference evidence="3" key="1">
    <citation type="journal article" date="2019" name="Int. J. Syst. Evol. Microbiol.">
        <title>The Global Catalogue of Microorganisms (GCM) 10K type strain sequencing project: providing services to taxonomists for standard genome sequencing and annotation.</title>
        <authorList>
            <consortium name="The Broad Institute Genomics Platform"/>
            <consortium name="The Broad Institute Genome Sequencing Center for Infectious Disease"/>
            <person name="Wu L."/>
            <person name="Ma J."/>
        </authorList>
    </citation>
    <scope>NUCLEOTIDE SEQUENCE [LARGE SCALE GENOMIC DNA]</scope>
    <source>
        <strain evidence="3">JCM 4376</strain>
    </source>
</reference>
<sequence length="104" mass="10325">MCLPVTTTPTKETDNMTTSSTPTTPAAAAPSAPSPAAPAAPAPVPAVPPAAQQSDRSLRAAVFLLGGGCVAYVMHEHPALIEPVTGAAAVVVTVASVAQLLRGW</sequence>
<feature type="compositionally biased region" description="Pro residues" evidence="1">
    <location>
        <begin position="32"/>
        <end position="48"/>
    </location>
</feature>
<protein>
    <submittedName>
        <fullName evidence="2">Uncharacterized protein</fullName>
    </submittedName>
</protein>
<feature type="region of interest" description="Disordered" evidence="1">
    <location>
        <begin position="1"/>
        <end position="51"/>
    </location>
</feature>
<comment type="caution">
    <text evidence="2">The sequence shown here is derived from an EMBL/GenBank/DDBJ whole genome shotgun (WGS) entry which is preliminary data.</text>
</comment>
<evidence type="ECO:0000313" key="3">
    <source>
        <dbReference type="Proteomes" id="UP000660675"/>
    </source>
</evidence>
<name>A0ABQ2WCT7_9ACTN</name>